<evidence type="ECO:0000313" key="2">
    <source>
        <dbReference type="Proteomes" id="UP001165190"/>
    </source>
</evidence>
<proteinExistence type="predicted"/>
<dbReference type="AlphaFoldDB" id="A0A9W7GZF1"/>
<dbReference type="OrthoDB" id="911847at2759"/>
<accession>A0A9W7GZF1</accession>
<dbReference type="EMBL" id="BSYR01000006">
    <property type="protein sequence ID" value="GMI68319.1"/>
    <property type="molecule type" value="Genomic_DNA"/>
</dbReference>
<protein>
    <submittedName>
        <fullName evidence="1">Uncharacterized protein</fullName>
    </submittedName>
</protein>
<name>A0A9W7GZF1_HIBTR</name>
<keyword evidence="2" id="KW-1185">Reference proteome</keyword>
<gene>
    <name evidence="1" type="ORF">HRI_000501200</name>
</gene>
<dbReference type="PANTHER" id="PTHR36030:SF3">
    <property type="match status" value="1"/>
</dbReference>
<organism evidence="1 2">
    <name type="scientific">Hibiscus trionum</name>
    <name type="common">Flower of an hour</name>
    <dbReference type="NCBI Taxonomy" id="183268"/>
    <lineage>
        <taxon>Eukaryota</taxon>
        <taxon>Viridiplantae</taxon>
        <taxon>Streptophyta</taxon>
        <taxon>Embryophyta</taxon>
        <taxon>Tracheophyta</taxon>
        <taxon>Spermatophyta</taxon>
        <taxon>Magnoliopsida</taxon>
        <taxon>eudicotyledons</taxon>
        <taxon>Gunneridae</taxon>
        <taxon>Pentapetalae</taxon>
        <taxon>rosids</taxon>
        <taxon>malvids</taxon>
        <taxon>Malvales</taxon>
        <taxon>Malvaceae</taxon>
        <taxon>Malvoideae</taxon>
        <taxon>Hibiscus</taxon>
    </lineage>
</organism>
<reference evidence="1" key="1">
    <citation type="submission" date="2023-05" db="EMBL/GenBank/DDBJ databases">
        <title>Genome and transcriptome analyses reveal genes involved in the formation of fine ridges on petal epidermal cells in Hibiscus trionum.</title>
        <authorList>
            <person name="Koshimizu S."/>
            <person name="Masuda S."/>
            <person name="Ishii T."/>
            <person name="Shirasu K."/>
            <person name="Hoshino A."/>
            <person name="Arita M."/>
        </authorList>
    </citation>
    <scope>NUCLEOTIDE SEQUENCE</scope>
    <source>
        <strain evidence="1">Hamamatsu line</strain>
    </source>
</reference>
<comment type="caution">
    <text evidence="1">The sequence shown here is derived from an EMBL/GenBank/DDBJ whole genome shotgun (WGS) entry which is preliminary data.</text>
</comment>
<dbReference type="Proteomes" id="UP001165190">
    <property type="component" value="Unassembled WGS sequence"/>
</dbReference>
<evidence type="ECO:0000313" key="1">
    <source>
        <dbReference type="EMBL" id="GMI68319.1"/>
    </source>
</evidence>
<sequence>MESNRKGRGFIKGKLAPLYQAVKPAAAAMQYIAKVKPNQGSSTTASVDFRVRQDYMISQPKPISFVVPADRNRENLSHIDNFFGVVGDESVDIKAATYISSVQERFKLEKQN</sequence>
<dbReference type="PANTHER" id="PTHR36030">
    <property type="entry name" value="CALMODULIN-BINDING DOMAIN-CONTAINING PROTEIN"/>
    <property type="match status" value="1"/>
</dbReference>